<organism evidence="3 4">
    <name type="scientific">Tateyamaria omphalii</name>
    <dbReference type="NCBI Taxonomy" id="299262"/>
    <lineage>
        <taxon>Bacteria</taxon>
        <taxon>Pseudomonadati</taxon>
        <taxon>Pseudomonadota</taxon>
        <taxon>Alphaproteobacteria</taxon>
        <taxon>Rhodobacterales</taxon>
        <taxon>Roseobacteraceae</taxon>
        <taxon>Tateyamaria</taxon>
    </lineage>
</organism>
<comment type="similarity">
    <text evidence="1">Belongs to the myoviridae tail sheath protein family.</text>
</comment>
<protein>
    <recommendedName>
        <fullName evidence="2">Tail sheath protein C-terminal domain-containing protein</fullName>
    </recommendedName>
</protein>
<evidence type="ECO:0000313" key="3">
    <source>
        <dbReference type="EMBL" id="APX11986.1"/>
    </source>
</evidence>
<dbReference type="AlphaFoldDB" id="A0A1P8MV71"/>
<reference evidence="3 4" key="1">
    <citation type="submission" date="2017-01" db="EMBL/GenBank/DDBJ databases">
        <title>Complete genome of Tateyamaria omphalii DOK1-4 isolated from seawater in Dokdo.</title>
        <authorList>
            <person name="Kim J.H."/>
            <person name="Chi W.-J."/>
        </authorList>
    </citation>
    <scope>NUCLEOTIDE SEQUENCE [LARGE SCALE GENOMIC DNA]</scope>
    <source>
        <strain evidence="3 4">DOK1-4</strain>
    </source>
</reference>
<feature type="domain" description="Tail sheath protein C-terminal" evidence="2">
    <location>
        <begin position="541"/>
        <end position="645"/>
    </location>
</feature>
<dbReference type="InterPro" id="IPR020287">
    <property type="entry name" value="Tail_sheath_C"/>
</dbReference>
<dbReference type="Gene3D" id="3.40.50.11780">
    <property type="match status" value="2"/>
</dbReference>
<sequence>MTVHRRPGAYFERTDRAAAQGVTLRSDVACFVGITRQGPLDTPVAVESFRQFQSQFGGFTGAGYLAYSVKAFFENGGERCWIVRVASKRTDRGALPAGLDIGPPGAGWNLVASSAGVWGDELAVRLRRERRVETALDVAASGNGVLVPESVAGLDRYAHLEITQPGQSAQYMVAAVVDPVRRRVSLLDEARRFAYPFQRVILDPASPAILTRVSYALDIYRQGRLIAHVPGLSQVPENPDFGPVVLRQPNYMAAIREGQPAEVAPPVIITDQRGPDGRAPEPLTTGAETRQALTGGRDGLAVLTPDDFTGAGFSSRDDDAAAVSKLRGVRTLELVDEISIVAVPDIVIQPDPDPVYEPEPTPPGNPCLTCPPPAEPRRPINSGAAVSELPPVFTDDQVFQVQSRLISHCEAKGDRFAVLDPPFGASQDDAAGISAIMAWRSRFESAYAALYYPWVRTFEPRGTDVMRNVPPSGHVVGKYAFHDRRTGVHRAPANTRLRWIQDLLVPTSFGEQEILNDMSVNVLRSEAARGLRIMGARTLSSDRAARFVNIRRLILLMKRAVDLLSQWVVFEPNNDATRTRYTSVLQNFLEALWARGAFAGATVEESFFVKCDADNNTQADRDNGRLIAEIGIAPSYPLEFIVMRVGRQGNELSVAETRLVTGAM</sequence>
<dbReference type="InterPro" id="IPR052042">
    <property type="entry name" value="Tail_sheath_structural"/>
</dbReference>
<evidence type="ECO:0000313" key="4">
    <source>
        <dbReference type="Proteomes" id="UP000186336"/>
    </source>
</evidence>
<dbReference type="Pfam" id="PF17482">
    <property type="entry name" value="Phage_sheath_1C"/>
    <property type="match status" value="1"/>
</dbReference>
<dbReference type="Proteomes" id="UP000186336">
    <property type="component" value="Chromosome"/>
</dbReference>
<dbReference type="PANTHER" id="PTHR35861:SF1">
    <property type="entry name" value="PHAGE TAIL SHEATH PROTEIN"/>
    <property type="match status" value="1"/>
</dbReference>
<evidence type="ECO:0000259" key="2">
    <source>
        <dbReference type="Pfam" id="PF17482"/>
    </source>
</evidence>
<name>A0A1P8MV71_9RHOB</name>
<dbReference type="KEGG" id="tom:BWR18_10080"/>
<dbReference type="OrthoDB" id="9767864at2"/>
<dbReference type="RefSeq" id="WP_076627935.1">
    <property type="nucleotide sequence ID" value="NZ_CP019312.1"/>
</dbReference>
<dbReference type="PANTHER" id="PTHR35861">
    <property type="match status" value="1"/>
</dbReference>
<accession>A0A1P8MV71</accession>
<dbReference type="STRING" id="299262.BWR18_10080"/>
<dbReference type="EMBL" id="CP019312">
    <property type="protein sequence ID" value="APX11986.1"/>
    <property type="molecule type" value="Genomic_DNA"/>
</dbReference>
<gene>
    <name evidence="3" type="ORF">BWR18_10080</name>
</gene>
<proteinExistence type="inferred from homology"/>
<evidence type="ECO:0000256" key="1">
    <source>
        <dbReference type="ARBA" id="ARBA00008005"/>
    </source>
</evidence>
<keyword evidence="4" id="KW-1185">Reference proteome</keyword>